<dbReference type="Proteomes" id="UP001314169">
    <property type="component" value="Chromosome 3"/>
</dbReference>
<organism evidence="2 3">
    <name type="scientific">Pipistrellus nathusii</name>
    <name type="common">Nathusius' pipistrelle</name>
    <dbReference type="NCBI Taxonomy" id="59473"/>
    <lineage>
        <taxon>Eukaryota</taxon>
        <taxon>Metazoa</taxon>
        <taxon>Chordata</taxon>
        <taxon>Craniata</taxon>
        <taxon>Vertebrata</taxon>
        <taxon>Euteleostomi</taxon>
        <taxon>Mammalia</taxon>
        <taxon>Eutheria</taxon>
        <taxon>Laurasiatheria</taxon>
        <taxon>Chiroptera</taxon>
        <taxon>Yangochiroptera</taxon>
        <taxon>Vespertilionidae</taxon>
        <taxon>Pipistrellus</taxon>
    </lineage>
</organism>
<proteinExistence type="predicted"/>
<reference evidence="2" key="1">
    <citation type="submission" date="2023-12" db="EMBL/GenBank/DDBJ databases">
        <authorList>
            <person name="Brown T."/>
        </authorList>
    </citation>
    <scope>NUCLEOTIDE SEQUENCE</scope>
</reference>
<gene>
    <name evidence="2" type="ORF">MPIPNATIZW_LOCUS11541</name>
</gene>
<sequence length="99" mass="11234">MYKKAIDFWVLILYPATLLNSFIRSNSFLMESLGFSMYNILSSANNDHFTSSFPTWMPFISSSYLITMVSTSNTTSGVVKMVIPVLFLFLGEIILVFSH</sequence>
<keyword evidence="1" id="KW-0472">Membrane</keyword>
<name>A0ABN9ZYC7_PIPNA</name>
<dbReference type="EMBL" id="OY882860">
    <property type="protein sequence ID" value="CAK6443235.1"/>
    <property type="molecule type" value="Genomic_DNA"/>
</dbReference>
<evidence type="ECO:0000313" key="3">
    <source>
        <dbReference type="Proteomes" id="UP001314169"/>
    </source>
</evidence>
<feature type="transmembrane region" description="Helical" evidence="1">
    <location>
        <begin position="78"/>
        <end position="97"/>
    </location>
</feature>
<keyword evidence="1" id="KW-0812">Transmembrane</keyword>
<evidence type="ECO:0000313" key="2">
    <source>
        <dbReference type="EMBL" id="CAK6443235.1"/>
    </source>
</evidence>
<accession>A0ABN9ZYC7</accession>
<keyword evidence="3" id="KW-1185">Reference proteome</keyword>
<keyword evidence="1" id="KW-1133">Transmembrane helix</keyword>
<evidence type="ECO:0008006" key="4">
    <source>
        <dbReference type="Google" id="ProtNLM"/>
    </source>
</evidence>
<protein>
    <recommendedName>
        <fullName evidence="4">NADH dehydrogenase subunit 4</fullName>
    </recommendedName>
</protein>
<evidence type="ECO:0000256" key="1">
    <source>
        <dbReference type="SAM" id="Phobius"/>
    </source>
</evidence>